<dbReference type="Proteomes" id="UP001501459">
    <property type="component" value="Unassembled WGS sequence"/>
</dbReference>
<organism evidence="2 3">
    <name type="scientific">Lentibacillus halophilus</name>
    <dbReference type="NCBI Taxonomy" id="295065"/>
    <lineage>
        <taxon>Bacteria</taxon>
        <taxon>Bacillati</taxon>
        <taxon>Bacillota</taxon>
        <taxon>Bacilli</taxon>
        <taxon>Bacillales</taxon>
        <taxon>Bacillaceae</taxon>
        <taxon>Lentibacillus</taxon>
    </lineage>
</organism>
<keyword evidence="3" id="KW-1185">Reference proteome</keyword>
<accession>A0ABP3J9N0</accession>
<feature type="compositionally biased region" description="Basic and acidic residues" evidence="1">
    <location>
        <begin position="33"/>
        <end position="43"/>
    </location>
</feature>
<sequence>MTHFRKRFNADFVNDLNEHIVELRRKTKSQKQSKCDPSGHDDGPLSANGNESNKPEVNQTG</sequence>
<evidence type="ECO:0000256" key="1">
    <source>
        <dbReference type="SAM" id="MobiDB-lite"/>
    </source>
</evidence>
<feature type="region of interest" description="Disordered" evidence="1">
    <location>
        <begin position="25"/>
        <end position="61"/>
    </location>
</feature>
<feature type="compositionally biased region" description="Polar residues" evidence="1">
    <location>
        <begin position="47"/>
        <end position="61"/>
    </location>
</feature>
<evidence type="ECO:0000313" key="2">
    <source>
        <dbReference type="EMBL" id="GAA0443453.1"/>
    </source>
</evidence>
<name>A0ABP3J9N0_9BACI</name>
<protein>
    <submittedName>
        <fullName evidence="2">Uncharacterized protein</fullName>
    </submittedName>
</protein>
<comment type="caution">
    <text evidence="2">The sequence shown here is derived from an EMBL/GenBank/DDBJ whole genome shotgun (WGS) entry which is preliminary data.</text>
</comment>
<gene>
    <name evidence="2" type="ORF">GCM10008983_20850</name>
</gene>
<reference evidence="3" key="1">
    <citation type="journal article" date="2019" name="Int. J. Syst. Evol. Microbiol.">
        <title>The Global Catalogue of Microorganisms (GCM) 10K type strain sequencing project: providing services to taxonomists for standard genome sequencing and annotation.</title>
        <authorList>
            <consortium name="The Broad Institute Genomics Platform"/>
            <consortium name="The Broad Institute Genome Sequencing Center for Infectious Disease"/>
            <person name="Wu L."/>
            <person name="Ma J."/>
        </authorList>
    </citation>
    <scope>NUCLEOTIDE SEQUENCE [LARGE SCALE GENOMIC DNA]</scope>
    <source>
        <strain evidence="3">JCM 12149</strain>
    </source>
</reference>
<evidence type="ECO:0000313" key="3">
    <source>
        <dbReference type="Proteomes" id="UP001501459"/>
    </source>
</evidence>
<proteinExistence type="predicted"/>
<dbReference type="EMBL" id="BAAADM010000054">
    <property type="protein sequence ID" value="GAA0443453.1"/>
    <property type="molecule type" value="Genomic_DNA"/>
</dbReference>